<gene>
    <name evidence="1" type="ORF">M9H77_36200</name>
</gene>
<accession>A0ACB9ZRI4</accession>
<dbReference type="Proteomes" id="UP001060085">
    <property type="component" value="Linkage Group LG08"/>
</dbReference>
<evidence type="ECO:0000313" key="2">
    <source>
        <dbReference type="Proteomes" id="UP001060085"/>
    </source>
</evidence>
<keyword evidence="2" id="KW-1185">Reference proteome</keyword>
<proteinExistence type="predicted"/>
<dbReference type="EMBL" id="CM044708">
    <property type="protein sequence ID" value="KAI5650195.1"/>
    <property type="molecule type" value="Genomic_DNA"/>
</dbReference>
<organism evidence="1 2">
    <name type="scientific">Catharanthus roseus</name>
    <name type="common">Madagascar periwinkle</name>
    <name type="synonym">Vinca rosea</name>
    <dbReference type="NCBI Taxonomy" id="4058"/>
    <lineage>
        <taxon>Eukaryota</taxon>
        <taxon>Viridiplantae</taxon>
        <taxon>Streptophyta</taxon>
        <taxon>Embryophyta</taxon>
        <taxon>Tracheophyta</taxon>
        <taxon>Spermatophyta</taxon>
        <taxon>Magnoliopsida</taxon>
        <taxon>eudicotyledons</taxon>
        <taxon>Gunneridae</taxon>
        <taxon>Pentapetalae</taxon>
        <taxon>asterids</taxon>
        <taxon>lamiids</taxon>
        <taxon>Gentianales</taxon>
        <taxon>Apocynaceae</taxon>
        <taxon>Rauvolfioideae</taxon>
        <taxon>Vinceae</taxon>
        <taxon>Catharanthinae</taxon>
        <taxon>Catharanthus</taxon>
    </lineage>
</organism>
<name>A0ACB9ZRI4_CATRO</name>
<sequence>MCGSTSMISLFLRDSISKTKALTQKEVQNTLALKASSFTKQDDESSSTGSDNEVHYENQMYESLMAEDSTASSVPPVMMTGMLGTEEQLENLTRLVEGLGKCTQEQEYSITQLMNHLEEVARQVKLYSRSRRFKKKWSTPRRTMISKVNYDKDSKAKVHTDIYAIPRIKEDEKRNTMVRVNRRRDVLNREVESLVENGYICNVGNWDIFLHNVDIRSGVFRRTIVFMRDNPTKTDLPSPVGSVAQRALANRDLPRTVGLALPLALGCASKRWLSRKALNSLEPSGKLPNFLDSRIEDIISRFRSSTWILIASFNFNPKLSFPFLVIEFFVLLQFYYNEYCLQIEFVCNLIIVRLDYSQGCLELKKEEQSRATNWGLIKAID</sequence>
<evidence type="ECO:0000313" key="1">
    <source>
        <dbReference type="EMBL" id="KAI5650195.1"/>
    </source>
</evidence>
<reference evidence="2" key="1">
    <citation type="journal article" date="2023" name="Nat. Plants">
        <title>Single-cell RNA sequencing provides a high-resolution roadmap for understanding the multicellular compartmentation of specialized metabolism.</title>
        <authorList>
            <person name="Sun S."/>
            <person name="Shen X."/>
            <person name="Li Y."/>
            <person name="Li Y."/>
            <person name="Wang S."/>
            <person name="Li R."/>
            <person name="Zhang H."/>
            <person name="Shen G."/>
            <person name="Guo B."/>
            <person name="Wei J."/>
            <person name="Xu J."/>
            <person name="St-Pierre B."/>
            <person name="Chen S."/>
            <person name="Sun C."/>
        </authorList>
    </citation>
    <scope>NUCLEOTIDE SEQUENCE [LARGE SCALE GENOMIC DNA]</scope>
</reference>
<protein>
    <submittedName>
        <fullName evidence="1">Uncharacterized protein</fullName>
    </submittedName>
</protein>
<comment type="caution">
    <text evidence="1">The sequence shown here is derived from an EMBL/GenBank/DDBJ whole genome shotgun (WGS) entry which is preliminary data.</text>
</comment>